<evidence type="ECO:0000313" key="1">
    <source>
        <dbReference type="EMBL" id="OQD44181.1"/>
    </source>
</evidence>
<gene>
    <name evidence="1" type="ORF">BUL40_01090</name>
</gene>
<organism evidence="1 2">
    <name type="scientific">Croceivirga radicis</name>
    <dbReference type="NCBI Taxonomy" id="1929488"/>
    <lineage>
        <taxon>Bacteria</taxon>
        <taxon>Pseudomonadati</taxon>
        <taxon>Bacteroidota</taxon>
        <taxon>Flavobacteriia</taxon>
        <taxon>Flavobacteriales</taxon>
        <taxon>Flavobacteriaceae</taxon>
        <taxon>Croceivirga</taxon>
    </lineage>
</organism>
<dbReference type="AlphaFoldDB" id="A0A1V6LVH5"/>
<protein>
    <submittedName>
        <fullName evidence="1">Uncharacterized protein</fullName>
    </submittedName>
</protein>
<dbReference type="EMBL" id="MTBC01000001">
    <property type="protein sequence ID" value="OQD44181.1"/>
    <property type="molecule type" value="Genomic_DNA"/>
</dbReference>
<evidence type="ECO:0000313" key="2">
    <source>
        <dbReference type="Proteomes" id="UP000191680"/>
    </source>
</evidence>
<name>A0A1V6LVH5_9FLAO</name>
<reference evidence="1 2" key="1">
    <citation type="submission" date="2016-12" db="EMBL/GenBank/DDBJ databases">
        <authorList>
            <person name="Song W.-J."/>
            <person name="Kurnit D.M."/>
        </authorList>
    </citation>
    <scope>NUCLEOTIDE SEQUENCE [LARGE SCALE GENOMIC DNA]</scope>
    <source>
        <strain evidence="1 2">HSG9</strain>
    </source>
</reference>
<keyword evidence="2" id="KW-1185">Reference proteome</keyword>
<sequence length="90" mass="10516">MSQTITPTGSKITGLFCSLFGHHFVVSKKVTHHIKEYKCIHCQTQVTTDERGKLTALTDKLKEINKTLEEMYQKRNRRASRKRIERKRVA</sequence>
<dbReference type="RefSeq" id="WP_080317736.1">
    <property type="nucleotide sequence ID" value="NZ_MTBC01000001.1"/>
</dbReference>
<comment type="caution">
    <text evidence="1">The sequence shown here is derived from an EMBL/GenBank/DDBJ whole genome shotgun (WGS) entry which is preliminary data.</text>
</comment>
<accession>A0A1V6LVH5</accession>
<dbReference type="Proteomes" id="UP000191680">
    <property type="component" value="Unassembled WGS sequence"/>
</dbReference>
<dbReference type="OrthoDB" id="1450221at2"/>
<proteinExistence type="predicted"/>